<dbReference type="PANTHER" id="PTHR11431">
    <property type="entry name" value="FERRITIN"/>
    <property type="match status" value="1"/>
</dbReference>
<sequence>AWYFNRDDVALEGFHGLFKGLADRERDHSRRFLEYLNKRGGRIQLYDVPKPAKQDWASPLEALESALHLERTVNQALLDLQGVGARTNDPEFTDLIESEFLHDRVDHIKTLADHVTNLRRVGPALGEYLFDKKTLG</sequence>
<dbReference type="Gene3D" id="1.20.1260.10">
    <property type="match status" value="1"/>
</dbReference>
<feature type="domain" description="Ferritin-like diiron" evidence="7">
    <location>
        <begin position="1"/>
        <end position="122"/>
    </location>
</feature>
<evidence type="ECO:0000256" key="2">
    <source>
        <dbReference type="ARBA" id="ARBA00022434"/>
    </source>
</evidence>
<keyword evidence="4 5" id="KW-0408">Iron</keyword>
<dbReference type="PROSITE" id="PS50905">
    <property type="entry name" value="FERRITIN_LIKE"/>
    <property type="match status" value="1"/>
</dbReference>
<dbReference type="GO" id="GO:0004322">
    <property type="term" value="F:ferroxidase activity"/>
    <property type="evidence" value="ECO:0007669"/>
    <property type="project" value="UniProtKB-EC"/>
</dbReference>
<evidence type="ECO:0000256" key="6">
    <source>
        <dbReference type="RuleBase" id="RU361145"/>
    </source>
</evidence>
<dbReference type="GO" id="GO:0008199">
    <property type="term" value="F:ferric iron binding"/>
    <property type="evidence" value="ECO:0007669"/>
    <property type="project" value="InterPro"/>
</dbReference>
<dbReference type="GO" id="GO:0005737">
    <property type="term" value="C:cytoplasm"/>
    <property type="evidence" value="ECO:0007669"/>
    <property type="project" value="TreeGrafter"/>
</dbReference>
<evidence type="ECO:0000256" key="3">
    <source>
        <dbReference type="ARBA" id="ARBA00022723"/>
    </source>
</evidence>
<dbReference type="InterPro" id="IPR009040">
    <property type="entry name" value="Ferritin-like_diiron"/>
</dbReference>
<evidence type="ECO:0000313" key="8">
    <source>
        <dbReference type="EMBL" id="CAD7662775.1"/>
    </source>
</evidence>
<dbReference type="PANTHER" id="PTHR11431:SF75">
    <property type="entry name" value="FERRITIN"/>
    <property type="match status" value="1"/>
</dbReference>
<dbReference type="InterPro" id="IPR012347">
    <property type="entry name" value="Ferritin-like"/>
</dbReference>
<gene>
    <name evidence="8" type="ORF">ONB1V03_LOCUS19335</name>
</gene>
<dbReference type="InterPro" id="IPR001519">
    <property type="entry name" value="Ferritin"/>
</dbReference>
<comment type="function">
    <text evidence="6">Stores iron in a soluble, non-toxic, readily available form. Important for iron homeostasis. Iron is taken up in the ferrous form and deposited as ferric hydroxides after oxidation.</text>
</comment>
<comment type="similarity">
    <text evidence="1 6">Belongs to the ferritin family.</text>
</comment>
<evidence type="ECO:0000259" key="7">
    <source>
        <dbReference type="PROSITE" id="PS50905"/>
    </source>
</evidence>
<keyword evidence="9" id="KW-1185">Reference proteome</keyword>
<dbReference type="SUPFAM" id="SSF47240">
    <property type="entry name" value="Ferritin-like"/>
    <property type="match status" value="1"/>
</dbReference>
<keyword evidence="3 5" id="KW-0479">Metal-binding</keyword>
<dbReference type="AlphaFoldDB" id="A0A7R9MPF4"/>
<dbReference type="GO" id="GO:0006879">
    <property type="term" value="P:intracellular iron ion homeostasis"/>
    <property type="evidence" value="ECO:0007669"/>
    <property type="project" value="UniProtKB-KW"/>
</dbReference>
<dbReference type="GO" id="GO:0006826">
    <property type="term" value="P:iron ion transport"/>
    <property type="evidence" value="ECO:0007669"/>
    <property type="project" value="InterPro"/>
</dbReference>
<dbReference type="EMBL" id="CAJPVJ010029312">
    <property type="protein sequence ID" value="CAG2179912.1"/>
    <property type="molecule type" value="Genomic_DNA"/>
</dbReference>
<evidence type="ECO:0000313" key="9">
    <source>
        <dbReference type="Proteomes" id="UP000728032"/>
    </source>
</evidence>
<accession>A0A7R9MPF4</accession>
<dbReference type="InterPro" id="IPR008331">
    <property type="entry name" value="Ferritin_DPS_dom"/>
</dbReference>
<dbReference type="InterPro" id="IPR009078">
    <property type="entry name" value="Ferritin-like_SF"/>
</dbReference>
<keyword evidence="6" id="KW-0560">Oxidoreductase</keyword>
<dbReference type="OrthoDB" id="186462at2759"/>
<name>A0A7R9MPF4_9ACAR</name>
<comment type="catalytic activity">
    <reaction evidence="6">
        <text>4 Fe(2+) + O2 + 4 H(+) = 4 Fe(3+) + 2 H2O</text>
        <dbReference type="Rhea" id="RHEA:11148"/>
        <dbReference type="ChEBI" id="CHEBI:15377"/>
        <dbReference type="ChEBI" id="CHEBI:15378"/>
        <dbReference type="ChEBI" id="CHEBI:15379"/>
        <dbReference type="ChEBI" id="CHEBI:29033"/>
        <dbReference type="ChEBI" id="CHEBI:29034"/>
        <dbReference type="EC" id="1.16.3.1"/>
    </reaction>
</comment>
<dbReference type="Pfam" id="PF00210">
    <property type="entry name" value="Ferritin"/>
    <property type="match status" value="1"/>
</dbReference>
<keyword evidence="2 6" id="KW-0409">Iron storage</keyword>
<feature type="binding site" evidence="5">
    <location>
        <position position="25"/>
    </location>
    <ligand>
        <name>Fe cation</name>
        <dbReference type="ChEBI" id="CHEBI:24875"/>
        <label>1</label>
    </ligand>
</feature>
<proteinExistence type="inferred from homology"/>
<dbReference type="Proteomes" id="UP000728032">
    <property type="component" value="Unassembled WGS sequence"/>
</dbReference>
<protein>
    <recommendedName>
        <fullName evidence="6">Ferritin</fullName>
        <ecNumber evidence="6">1.16.3.1</ecNumber>
    </recommendedName>
</protein>
<feature type="binding site" evidence="5">
    <location>
        <position position="28"/>
    </location>
    <ligand>
        <name>Fe cation</name>
        <dbReference type="ChEBI" id="CHEBI:24875"/>
        <label>1</label>
    </ligand>
</feature>
<dbReference type="GO" id="GO:0008198">
    <property type="term" value="F:ferrous iron binding"/>
    <property type="evidence" value="ECO:0007669"/>
    <property type="project" value="TreeGrafter"/>
</dbReference>
<dbReference type="EMBL" id="OC944137">
    <property type="protein sequence ID" value="CAD7662775.1"/>
    <property type="molecule type" value="Genomic_DNA"/>
</dbReference>
<feature type="non-terminal residue" evidence="8">
    <location>
        <position position="1"/>
    </location>
</feature>
<feature type="binding site" evidence="5">
    <location>
        <position position="70"/>
    </location>
    <ligand>
        <name>Fe cation</name>
        <dbReference type="ChEBI" id="CHEBI:24875"/>
        <label>1</label>
    </ligand>
</feature>
<evidence type="ECO:0000256" key="4">
    <source>
        <dbReference type="ARBA" id="ARBA00023004"/>
    </source>
</evidence>
<evidence type="ECO:0000256" key="1">
    <source>
        <dbReference type="ARBA" id="ARBA00007513"/>
    </source>
</evidence>
<dbReference type="EC" id="1.16.3.1" evidence="6"/>
<organism evidence="8">
    <name type="scientific">Oppiella nova</name>
    <dbReference type="NCBI Taxonomy" id="334625"/>
    <lineage>
        <taxon>Eukaryota</taxon>
        <taxon>Metazoa</taxon>
        <taxon>Ecdysozoa</taxon>
        <taxon>Arthropoda</taxon>
        <taxon>Chelicerata</taxon>
        <taxon>Arachnida</taxon>
        <taxon>Acari</taxon>
        <taxon>Acariformes</taxon>
        <taxon>Sarcoptiformes</taxon>
        <taxon>Oribatida</taxon>
        <taxon>Brachypylina</taxon>
        <taxon>Oppioidea</taxon>
        <taxon>Oppiidae</taxon>
        <taxon>Oppiella</taxon>
    </lineage>
</organism>
<dbReference type="CDD" id="cd01056">
    <property type="entry name" value="Euk_Ferritin"/>
    <property type="match status" value="1"/>
</dbReference>
<evidence type="ECO:0000256" key="5">
    <source>
        <dbReference type="PIRSR" id="PIRSR601519-1"/>
    </source>
</evidence>
<reference evidence="8" key="1">
    <citation type="submission" date="2020-11" db="EMBL/GenBank/DDBJ databases">
        <authorList>
            <person name="Tran Van P."/>
        </authorList>
    </citation>
    <scope>NUCLEOTIDE SEQUENCE</scope>
</reference>